<reference evidence="4 5" key="1">
    <citation type="submission" date="2017-06" db="EMBL/GenBank/DDBJ databases">
        <title>Ant-infecting Ophiocordyceps genomes reveal a high diversity of potential behavioral manipulation genes and a possible major role for enterotoxins.</title>
        <authorList>
            <person name="De Bekker C."/>
            <person name="Evans H.C."/>
            <person name="Brachmann A."/>
            <person name="Hughes D.P."/>
        </authorList>
    </citation>
    <scope>NUCLEOTIDE SEQUENCE [LARGE SCALE GENOMIC DNA]</scope>
    <source>
        <strain evidence="4 5">Map16</strain>
    </source>
</reference>
<proteinExistence type="predicted"/>
<dbReference type="STRING" id="2004952.A0A2C5ZCY8"/>
<dbReference type="AlphaFoldDB" id="A0A2C5ZCY8"/>
<dbReference type="InterPro" id="IPR002889">
    <property type="entry name" value="WSC_carb-bd"/>
</dbReference>
<keyword evidence="5" id="KW-1185">Reference proteome</keyword>
<gene>
    <name evidence="4" type="ORF">CDD80_247</name>
</gene>
<dbReference type="PROSITE" id="PS51212">
    <property type="entry name" value="WSC"/>
    <property type="match status" value="1"/>
</dbReference>
<accession>A0A2C5ZCY8</accession>
<dbReference type="EMBL" id="NJES01000106">
    <property type="protein sequence ID" value="PHH77733.1"/>
    <property type="molecule type" value="Genomic_DNA"/>
</dbReference>
<evidence type="ECO:0000259" key="3">
    <source>
        <dbReference type="PROSITE" id="PS51212"/>
    </source>
</evidence>
<dbReference type="OrthoDB" id="2019572at2759"/>
<feature type="domain" description="WSC" evidence="3">
    <location>
        <begin position="42"/>
        <end position="129"/>
    </location>
</feature>
<keyword evidence="2" id="KW-0732">Signal</keyword>
<comment type="caution">
    <text evidence="4">The sequence shown here is derived from an EMBL/GenBank/DDBJ whole genome shotgun (WGS) entry which is preliminary data.</text>
</comment>
<name>A0A2C5ZCY8_9HYPO</name>
<organism evidence="4 5">
    <name type="scientific">Ophiocordyceps camponoti-rufipedis</name>
    <dbReference type="NCBI Taxonomy" id="2004952"/>
    <lineage>
        <taxon>Eukaryota</taxon>
        <taxon>Fungi</taxon>
        <taxon>Dikarya</taxon>
        <taxon>Ascomycota</taxon>
        <taxon>Pezizomycotina</taxon>
        <taxon>Sordariomycetes</taxon>
        <taxon>Hypocreomycetidae</taxon>
        <taxon>Hypocreales</taxon>
        <taxon>Ophiocordycipitaceae</taxon>
        <taxon>Ophiocordyceps</taxon>
    </lineage>
</organism>
<evidence type="ECO:0000256" key="1">
    <source>
        <dbReference type="SAM" id="MobiDB-lite"/>
    </source>
</evidence>
<evidence type="ECO:0000313" key="4">
    <source>
        <dbReference type="EMBL" id="PHH77733.1"/>
    </source>
</evidence>
<evidence type="ECO:0000313" key="5">
    <source>
        <dbReference type="Proteomes" id="UP000226431"/>
    </source>
</evidence>
<feature type="region of interest" description="Disordered" evidence="1">
    <location>
        <begin position="318"/>
        <end position="347"/>
    </location>
</feature>
<protein>
    <recommendedName>
        <fullName evidence="3">WSC domain-containing protein</fullName>
    </recommendedName>
</protein>
<feature type="signal peptide" evidence="2">
    <location>
        <begin position="1"/>
        <end position="23"/>
    </location>
</feature>
<dbReference type="SMART" id="SM00321">
    <property type="entry name" value="WSC"/>
    <property type="match status" value="1"/>
</dbReference>
<dbReference type="Proteomes" id="UP000226431">
    <property type="component" value="Unassembled WGS sequence"/>
</dbReference>
<sequence>MRCSTVVALGACHVAAASQATSAYVAPYVPQPSPGPVYQVGDFSYHGCVNLNEGSKCFTKIATHDQMGLDLCAASCPSAVFGVYNKDCYCGKTTDSLIKVSDSLCNTGCPGNGGQQCGGYSSSKVIVLSAYTRGANYGNGGNTVTRTRVHVVTACPETVKNCPIGSKTTAYSVETVVPQTNDWHKKKIICYGDSCAPERPCPECDRFRVVCDSEYSCRVEQTEVEQWHKLVICKGGNCEYPQCQGDECHKKIVCYDGRCTQEECYDDECKKNFVCRGNDCRHEQCKGDECYKKIVCQGESCKPQPHCNGHECPRPAPPKPDNYKPDTYKPVPFKPEHKPKPAPYNKPDQCEGKECPTAAVKVPVVPVPYTAAPAPNPAPTPGHHCPAKPYEKIVCSGEECFKVICEGEQCHKIVCQGEECTRQPYDKCSGNECKEKYICNGGECKPQPKEMCEGEGDECHEKAVCRGDQCYKAICQGDKCFKVVCYGEDCQMRSHDKCAGDNECTEKVICKGQHCGYGRKTTTTTTPKDEYATGVTPANSYATGVLPYNAADGSTVQVGGTDRMAVALNVLGAAAGLAFML</sequence>
<evidence type="ECO:0000256" key="2">
    <source>
        <dbReference type="SAM" id="SignalP"/>
    </source>
</evidence>
<feature type="chain" id="PRO_5012586907" description="WSC domain-containing protein" evidence="2">
    <location>
        <begin position="24"/>
        <end position="581"/>
    </location>
</feature>